<gene>
    <name evidence="1" type="primary">WDR81</name>
    <name evidence="1" type="ORF">GBF38_012192</name>
</gene>
<dbReference type="Proteomes" id="UP000805704">
    <property type="component" value="Chromosome 6"/>
</dbReference>
<evidence type="ECO:0000313" key="1">
    <source>
        <dbReference type="EMBL" id="KAG8001920.1"/>
    </source>
</evidence>
<comment type="caution">
    <text evidence="1">The sequence shown here is derived from an EMBL/GenBank/DDBJ whole genome shotgun (WGS) entry which is preliminary data.</text>
</comment>
<evidence type="ECO:0000313" key="2">
    <source>
        <dbReference type="Proteomes" id="UP000805704"/>
    </source>
</evidence>
<name>A0ACB7EJ80_NIBAL</name>
<organism evidence="1 2">
    <name type="scientific">Nibea albiflora</name>
    <name type="common">Yellow drum</name>
    <name type="synonym">Corvina albiflora</name>
    <dbReference type="NCBI Taxonomy" id="240163"/>
    <lineage>
        <taxon>Eukaryota</taxon>
        <taxon>Metazoa</taxon>
        <taxon>Chordata</taxon>
        <taxon>Craniata</taxon>
        <taxon>Vertebrata</taxon>
        <taxon>Euteleostomi</taxon>
        <taxon>Actinopterygii</taxon>
        <taxon>Neopterygii</taxon>
        <taxon>Teleostei</taxon>
        <taxon>Neoteleostei</taxon>
        <taxon>Acanthomorphata</taxon>
        <taxon>Eupercaria</taxon>
        <taxon>Sciaenidae</taxon>
        <taxon>Nibea</taxon>
    </lineage>
</organism>
<sequence>MRDRASLKSADSSQDLKQASEGEEGGELEEEEVTETNEGKEGTDDSVPSLELTLSGCTEASGATVATLEGEFVNGLTLEETEKGNVGEQEEEDDHEPSEDSEEKEQKILLDTVCKTVRWLSAKLGPTVTSRYVARNLLRLLTNCYIGPEKHQFVAPVSEESSLESVGMGSVYEKKPVVGDQTAGPVLDCLVYIAQLYGEPVLTYQYLPYIGYLVSPPSSQRLNTRKEASLLGAVALTQKIIVFLSDTTLMDMLMKINQDVLLPLLDLLTTPRMGFPSGVQTRTAVCLKTLSLMALICLRIGREMVQQHMADTLRRFFAVFSLLHSLQPQLDQAPRRVVGEVTVVDVCTPEELNVTYELGVLEELQTVFNPEMAHASYIPFYCLIGDMAIRKLVPNHELVWQLAQSYHQSLSRGSPETNVATSSRVELPSSSMGLSSGFARRVGCSPFPAPSSSSTPMGDSLPESGTFGSHLVGNRIQVSRDNDYDSSPNLGPTLEDSALKQDLPRSGRSLQGNWLAYWQYEIGLNQQDPHFHFHQIRLQSFLGHSGTTKCLAPLAGEDYFLSGSKDKTVKLWPLYNHGDGTQEVEPRLTYSDHRKSVFYVGQLEASQEVVSCDGTVHLWDQYVGKQIRSYEAVDGKNPITAVTTMPAPHCSVVFGSADSVLRFIDPRKPRLQHEFRLAYNNVSAGLIRYLAVSPSGRTVAAGFSSGLIVLLDARTGLILKGWQAHEADILQMKAAEGNLVISSSNDYTLTVWKDLEHKPLRQYKSQIVTGTVANKIGVYSMADISLSPVSSTKLSSENFRGTLTSLAVLPTKRLLLLGSENGAIRLLA</sequence>
<dbReference type="EMBL" id="CM024794">
    <property type="protein sequence ID" value="KAG8001920.1"/>
    <property type="molecule type" value="Genomic_DNA"/>
</dbReference>
<reference evidence="1" key="1">
    <citation type="submission" date="2020-04" db="EMBL/GenBank/DDBJ databases">
        <title>A chromosome-scale assembly and high-density genetic map of the yellow drum (Nibea albiflora) genome.</title>
        <authorList>
            <person name="Xu D."/>
            <person name="Zhang W."/>
            <person name="Chen R."/>
            <person name="Tan P."/>
            <person name="Wang L."/>
            <person name="Song H."/>
            <person name="Tian L."/>
            <person name="Zhu Q."/>
            <person name="Wang B."/>
        </authorList>
    </citation>
    <scope>NUCLEOTIDE SEQUENCE</scope>
    <source>
        <strain evidence="1">ZJHYS-2018</strain>
    </source>
</reference>
<keyword evidence="2" id="KW-1185">Reference proteome</keyword>
<proteinExistence type="predicted"/>
<protein>
    <submittedName>
        <fullName evidence="1">WD repeat-containing protein 81</fullName>
    </submittedName>
</protein>
<accession>A0ACB7EJ80</accession>